<feature type="domain" description="Ysc84 actin-binding" evidence="2">
    <location>
        <begin position="167"/>
        <end position="283"/>
    </location>
</feature>
<dbReference type="PANTHER" id="PTHR15629">
    <property type="entry name" value="SH3YL1 PROTEIN"/>
    <property type="match status" value="1"/>
</dbReference>
<accession>L8X3R4</accession>
<dbReference type="GO" id="GO:0051666">
    <property type="term" value="P:actin cortical patch localization"/>
    <property type="evidence" value="ECO:0007669"/>
    <property type="project" value="TreeGrafter"/>
</dbReference>
<proteinExistence type="predicted"/>
<dbReference type="Proteomes" id="UP000011668">
    <property type="component" value="Unassembled WGS sequence"/>
</dbReference>
<dbReference type="GO" id="GO:0030479">
    <property type="term" value="C:actin cortical patch"/>
    <property type="evidence" value="ECO:0007669"/>
    <property type="project" value="TreeGrafter"/>
</dbReference>
<evidence type="ECO:0000256" key="1">
    <source>
        <dbReference type="SAM" id="MobiDB-lite"/>
    </source>
</evidence>
<dbReference type="GO" id="GO:0051017">
    <property type="term" value="P:actin filament bundle assembly"/>
    <property type="evidence" value="ECO:0007669"/>
    <property type="project" value="TreeGrafter"/>
</dbReference>
<protein>
    <submittedName>
        <fullName evidence="3">SH3 domain-containing protein</fullName>
    </submittedName>
</protein>
<dbReference type="InterPro" id="IPR051702">
    <property type="entry name" value="SH3_domain_YSC84-like"/>
</dbReference>
<dbReference type="PANTHER" id="PTHR15629:SF7">
    <property type="entry name" value="YSC84 ACTIN-BINDING DOMAIN-CONTAINING PROTEIN"/>
    <property type="match status" value="1"/>
</dbReference>
<name>L8X3R4_THACA</name>
<keyword evidence="4" id="KW-1185">Reference proteome</keyword>
<evidence type="ECO:0000259" key="2">
    <source>
        <dbReference type="Pfam" id="PF04366"/>
    </source>
</evidence>
<dbReference type="GO" id="GO:0051015">
    <property type="term" value="F:actin filament binding"/>
    <property type="evidence" value="ECO:0007669"/>
    <property type="project" value="TreeGrafter"/>
</dbReference>
<dbReference type="HOGENOM" id="CLU_015320_1_1_1"/>
<dbReference type="STRING" id="983506.L8X3R4"/>
<evidence type="ECO:0000313" key="3">
    <source>
        <dbReference type="EMBL" id="ELU44830.1"/>
    </source>
</evidence>
<dbReference type="GO" id="GO:0035091">
    <property type="term" value="F:phosphatidylinositol binding"/>
    <property type="evidence" value="ECO:0007669"/>
    <property type="project" value="TreeGrafter"/>
</dbReference>
<sequence length="329" mass="34305">MPLHPHSPLEASNLLVPHIMSMLDKFRAGARKAQLQATAFMQEGGSRMQQESAALVRGFSLPGEAEKAAKILESFLANPDHPESALNAIPKAVLQSARGLAVFQVIKAGFVFSGKAGSGIVLARLPDGSWSAPSCIGTAGVGWGLQIGWYYLIYQSRHRGILTTYDTGADITDFVIVLNSEEAVRAFSMGGNVTIGGNISASAGPIGTGGAVQASLASPAPMFSYSKSKGLFAGLSLEGTILIERKDANRDFYGSDVPAKDILSGRVPPPEVAGKMYEVIEAAEGLDESGLPSSAYVPDATGAHQPVPQGGYTVGGQGQSTTVFDADQH</sequence>
<dbReference type="OMA" id="PTATGDH"/>
<reference evidence="3 4" key="1">
    <citation type="journal article" date="2013" name="Nat. Commun.">
        <title>The evolution and pathogenic mechanisms of the rice sheath blight pathogen.</title>
        <authorList>
            <person name="Zheng A."/>
            <person name="Lin R."/>
            <person name="Xu L."/>
            <person name="Qin P."/>
            <person name="Tang C."/>
            <person name="Ai P."/>
            <person name="Zhang D."/>
            <person name="Liu Y."/>
            <person name="Sun Z."/>
            <person name="Feng H."/>
            <person name="Wang Y."/>
            <person name="Chen Y."/>
            <person name="Liang X."/>
            <person name="Fu R."/>
            <person name="Li Q."/>
            <person name="Zhang J."/>
            <person name="Yu X."/>
            <person name="Xie Z."/>
            <person name="Ding L."/>
            <person name="Guan P."/>
            <person name="Tang J."/>
            <person name="Liang Y."/>
            <person name="Wang S."/>
            <person name="Deng Q."/>
            <person name="Li S."/>
            <person name="Zhu J."/>
            <person name="Wang L."/>
            <person name="Liu H."/>
            <person name="Li P."/>
        </authorList>
    </citation>
    <scope>NUCLEOTIDE SEQUENCE [LARGE SCALE GENOMIC DNA]</scope>
    <source>
        <strain evidence="4">AG-1 IA</strain>
    </source>
</reference>
<comment type="caution">
    <text evidence="3">The sequence shown here is derived from an EMBL/GenBank/DDBJ whole genome shotgun (WGS) entry which is preliminary data.</text>
</comment>
<dbReference type="AlphaFoldDB" id="L8X3R4"/>
<gene>
    <name evidence="3" type="ORF">AG1IA_01139</name>
</gene>
<organism evidence="3 4">
    <name type="scientific">Thanatephorus cucumeris (strain AG1-IA)</name>
    <name type="common">Rice sheath blight fungus</name>
    <name type="synonym">Rhizoctonia solani</name>
    <dbReference type="NCBI Taxonomy" id="983506"/>
    <lineage>
        <taxon>Eukaryota</taxon>
        <taxon>Fungi</taxon>
        <taxon>Dikarya</taxon>
        <taxon>Basidiomycota</taxon>
        <taxon>Agaricomycotina</taxon>
        <taxon>Agaricomycetes</taxon>
        <taxon>Cantharellales</taxon>
        <taxon>Ceratobasidiaceae</taxon>
        <taxon>Rhizoctonia</taxon>
        <taxon>Rhizoctonia solani AG-1</taxon>
    </lineage>
</organism>
<dbReference type="OrthoDB" id="443981at2759"/>
<dbReference type="InterPro" id="IPR007461">
    <property type="entry name" value="Ysc84_actin-binding"/>
</dbReference>
<dbReference type="Pfam" id="PF04366">
    <property type="entry name" value="Ysc84"/>
    <property type="match status" value="1"/>
</dbReference>
<feature type="region of interest" description="Disordered" evidence="1">
    <location>
        <begin position="306"/>
        <end position="329"/>
    </location>
</feature>
<dbReference type="CDD" id="cd11525">
    <property type="entry name" value="SYLF_SH3YL1_like"/>
    <property type="match status" value="1"/>
</dbReference>
<dbReference type="InterPro" id="IPR033643">
    <property type="entry name" value="SYLF_SH3YL1-like"/>
</dbReference>
<evidence type="ECO:0000313" key="4">
    <source>
        <dbReference type="Proteomes" id="UP000011668"/>
    </source>
</evidence>
<dbReference type="EMBL" id="AFRT01000268">
    <property type="protein sequence ID" value="ELU44830.1"/>
    <property type="molecule type" value="Genomic_DNA"/>
</dbReference>